<dbReference type="EMBL" id="UAUU01000011">
    <property type="protein sequence ID" value="SPZ93038.1"/>
    <property type="molecule type" value="Genomic_DNA"/>
</dbReference>
<dbReference type="Proteomes" id="UP000251241">
    <property type="component" value="Unassembled WGS sequence"/>
</dbReference>
<evidence type="ECO:0008006" key="3">
    <source>
        <dbReference type="Google" id="ProtNLM"/>
    </source>
</evidence>
<reference evidence="1 2" key="1">
    <citation type="submission" date="2018-06" db="EMBL/GenBank/DDBJ databases">
        <authorList>
            <consortium name="Pathogen Informatics"/>
            <person name="Doyle S."/>
        </authorList>
    </citation>
    <scope>NUCLEOTIDE SEQUENCE [LARGE SCALE GENOMIC DNA]</scope>
    <source>
        <strain evidence="1 2">NCTC11343</strain>
    </source>
</reference>
<protein>
    <recommendedName>
        <fullName evidence="3">Ferredoxin</fullName>
    </recommendedName>
</protein>
<accession>A0A2X2JGJ3</accession>
<sequence>MDYNEVLTDREVEQGRILLCTGHPVEMNTAIEVL</sequence>
<gene>
    <name evidence="1" type="ORF">NCTC11343_04974</name>
</gene>
<name>A0A2X2JGJ3_SPHMU</name>
<dbReference type="AlphaFoldDB" id="A0A2X2JGJ3"/>
<evidence type="ECO:0000313" key="2">
    <source>
        <dbReference type="Proteomes" id="UP000251241"/>
    </source>
</evidence>
<proteinExistence type="predicted"/>
<evidence type="ECO:0000313" key="1">
    <source>
        <dbReference type="EMBL" id="SPZ93038.1"/>
    </source>
</evidence>
<organism evidence="1 2">
    <name type="scientific">Sphingobacterium multivorum</name>
    <dbReference type="NCBI Taxonomy" id="28454"/>
    <lineage>
        <taxon>Bacteria</taxon>
        <taxon>Pseudomonadati</taxon>
        <taxon>Bacteroidota</taxon>
        <taxon>Sphingobacteriia</taxon>
        <taxon>Sphingobacteriales</taxon>
        <taxon>Sphingobacteriaceae</taxon>
        <taxon>Sphingobacterium</taxon>
    </lineage>
</organism>